<dbReference type="EMBL" id="CP097289">
    <property type="protein sequence ID" value="UQT61891.1"/>
    <property type="molecule type" value="Genomic_DNA"/>
</dbReference>
<reference evidence="2 3" key="1">
    <citation type="submission" date="2022-05" db="EMBL/GenBank/DDBJ databases">
        <authorList>
            <person name="Zhou X."/>
            <person name="Li K."/>
            <person name="Man Y."/>
        </authorList>
    </citation>
    <scope>NUCLEOTIDE SEQUENCE [LARGE SCALE GENOMIC DNA]</scope>
    <source>
        <strain evidence="2 3">MS405</strain>
    </source>
</reference>
<accession>A0ABY4Q6Z1</accession>
<dbReference type="Proteomes" id="UP000829992">
    <property type="component" value="Chromosome"/>
</dbReference>
<dbReference type="GO" id="GO:0004022">
    <property type="term" value="F:alcohol dehydrogenase (NAD+) activity"/>
    <property type="evidence" value="ECO:0007669"/>
    <property type="project" value="UniProtKB-EC"/>
</dbReference>
<proteinExistence type="predicted"/>
<dbReference type="EC" id="1.1.1.1" evidence="2"/>
<dbReference type="SUPFAM" id="SSF56796">
    <property type="entry name" value="Dehydroquinate synthase-like"/>
    <property type="match status" value="1"/>
</dbReference>
<protein>
    <submittedName>
        <fullName evidence="2">Iron-containing alcohol dehydrogenase</fullName>
        <ecNumber evidence="2">1.1.1.1</ecNumber>
    </submittedName>
</protein>
<gene>
    <name evidence="2" type="ORF">M4V62_39770</name>
</gene>
<evidence type="ECO:0000313" key="3">
    <source>
        <dbReference type="Proteomes" id="UP000829992"/>
    </source>
</evidence>
<sequence length="83" mass="8722">MTEGAGKATDSDPQVLPRSVVHGAELTLSLPVAMSVASGLNALAHCVDSVCRTSSPTRPPCRDASRWCTRPTGAPSRLPRPLR</sequence>
<evidence type="ECO:0000313" key="2">
    <source>
        <dbReference type="EMBL" id="UQT61891.1"/>
    </source>
</evidence>
<organism evidence="2 3">
    <name type="scientific">Streptomyces durmitorensis</name>
    <dbReference type="NCBI Taxonomy" id="319947"/>
    <lineage>
        <taxon>Bacteria</taxon>
        <taxon>Bacillati</taxon>
        <taxon>Actinomycetota</taxon>
        <taxon>Actinomycetes</taxon>
        <taxon>Kitasatosporales</taxon>
        <taxon>Streptomycetaceae</taxon>
        <taxon>Streptomyces</taxon>
    </lineage>
</organism>
<keyword evidence="3" id="KW-1185">Reference proteome</keyword>
<evidence type="ECO:0000256" key="1">
    <source>
        <dbReference type="SAM" id="MobiDB-lite"/>
    </source>
</evidence>
<name>A0ABY4Q6Z1_9ACTN</name>
<keyword evidence="2" id="KW-0560">Oxidoreductase</keyword>
<feature type="region of interest" description="Disordered" evidence="1">
    <location>
        <begin position="52"/>
        <end position="83"/>
    </location>
</feature>